<keyword evidence="1" id="KW-1133">Transmembrane helix</keyword>
<name>A0A2A5WBB7_9GAMM</name>
<keyword evidence="1" id="KW-0472">Membrane</keyword>
<gene>
    <name evidence="2" type="ORF">CNF02_07630</name>
</gene>
<feature type="transmembrane region" description="Helical" evidence="1">
    <location>
        <begin position="6"/>
        <end position="25"/>
    </location>
</feature>
<proteinExistence type="predicted"/>
<sequence>MEILSIWGEFLGGVGVIISLVFLGMQTRTSNRLALASSQREQRHIWQEMMFFMAENSSEYREFLHNYDDMDPDRQTKAVMALFAMGNQLDMLIKLNADGLETDDNLRYVMDAFVGHMSTAGGNKFWNAMSKIDLYGDDVLNAVNARLNKMDVPNDDFINAAHWLKLDKNS</sequence>
<dbReference type="Proteomes" id="UP000219329">
    <property type="component" value="Unassembled WGS sequence"/>
</dbReference>
<organism evidence="2 3">
    <name type="scientific">OM182 bacterium MED-G28</name>
    <dbReference type="NCBI Taxonomy" id="1986256"/>
    <lineage>
        <taxon>Bacteria</taxon>
        <taxon>Pseudomonadati</taxon>
        <taxon>Pseudomonadota</taxon>
        <taxon>Gammaproteobacteria</taxon>
        <taxon>OMG group</taxon>
        <taxon>OM182 clade</taxon>
    </lineage>
</organism>
<evidence type="ECO:0000313" key="3">
    <source>
        <dbReference type="Proteomes" id="UP000219329"/>
    </source>
</evidence>
<dbReference type="EMBL" id="NTJZ01000007">
    <property type="protein sequence ID" value="PDH33593.1"/>
    <property type="molecule type" value="Genomic_DNA"/>
</dbReference>
<comment type="caution">
    <text evidence="2">The sequence shown here is derived from an EMBL/GenBank/DDBJ whole genome shotgun (WGS) entry which is preliminary data.</text>
</comment>
<keyword evidence="1" id="KW-0812">Transmembrane</keyword>
<evidence type="ECO:0000256" key="1">
    <source>
        <dbReference type="SAM" id="Phobius"/>
    </source>
</evidence>
<dbReference type="AlphaFoldDB" id="A0A2A5WBB7"/>
<evidence type="ECO:0000313" key="2">
    <source>
        <dbReference type="EMBL" id="PDH33593.1"/>
    </source>
</evidence>
<accession>A0A2A5WBB7</accession>
<reference evidence="2 3" key="1">
    <citation type="submission" date="2017-08" db="EMBL/GenBank/DDBJ databases">
        <title>Fine stratification of microbial communities through a metagenomic profile of the photic zone.</title>
        <authorList>
            <person name="Haro-Moreno J.M."/>
            <person name="Lopez-Perez M."/>
            <person name="De La Torre J."/>
            <person name="Picazo A."/>
            <person name="Camacho A."/>
            <person name="Rodriguez-Valera F."/>
        </authorList>
    </citation>
    <scope>NUCLEOTIDE SEQUENCE [LARGE SCALE GENOMIC DNA]</scope>
    <source>
        <strain evidence="2">MED-G28</strain>
    </source>
</reference>
<protein>
    <recommendedName>
        <fullName evidence="4">DUF4760 domain-containing protein</fullName>
    </recommendedName>
</protein>
<evidence type="ECO:0008006" key="4">
    <source>
        <dbReference type="Google" id="ProtNLM"/>
    </source>
</evidence>